<comment type="similarity">
    <text evidence="2">Belongs to the MgtC/SapB family.</text>
</comment>
<feature type="transmembrane region" description="Helical" evidence="7">
    <location>
        <begin position="6"/>
        <end position="25"/>
    </location>
</feature>
<evidence type="ECO:0000256" key="3">
    <source>
        <dbReference type="ARBA" id="ARBA00022475"/>
    </source>
</evidence>
<evidence type="ECO:0000256" key="4">
    <source>
        <dbReference type="ARBA" id="ARBA00022692"/>
    </source>
</evidence>
<evidence type="ECO:0000313" key="10">
    <source>
        <dbReference type="EMBL" id="MEK0082555.1"/>
    </source>
</evidence>
<protein>
    <submittedName>
        <fullName evidence="10">MgtC/SapB family protein</fullName>
    </submittedName>
</protein>
<feature type="transmembrane region" description="Helical" evidence="7">
    <location>
        <begin position="273"/>
        <end position="293"/>
    </location>
</feature>
<keyword evidence="6 7" id="KW-0472">Membrane</keyword>
<feature type="transmembrane region" description="Helical" evidence="7">
    <location>
        <begin position="180"/>
        <end position="203"/>
    </location>
</feature>
<dbReference type="PANTHER" id="PTHR39084:SF1">
    <property type="entry name" value="DUF4010 DOMAIN-CONTAINING PROTEIN"/>
    <property type="match status" value="1"/>
</dbReference>
<comment type="caution">
    <text evidence="10">The sequence shown here is derived from an EMBL/GenBank/DDBJ whole genome shotgun (WGS) entry which is preliminary data.</text>
</comment>
<feature type="domain" description="MgtC/SapB/SrpB/YhiD N-terminal" evidence="8">
    <location>
        <begin position="14"/>
        <end position="139"/>
    </location>
</feature>
<gene>
    <name evidence="10" type="ORF">U1T56_05295</name>
</gene>
<evidence type="ECO:0000256" key="5">
    <source>
        <dbReference type="ARBA" id="ARBA00022989"/>
    </source>
</evidence>
<feature type="domain" description="DUF4010" evidence="9">
    <location>
        <begin position="187"/>
        <end position="401"/>
    </location>
</feature>
<keyword evidence="3" id="KW-1003">Cell membrane</keyword>
<dbReference type="InterPro" id="IPR025105">
    <property type="entry name" value="DUF4010"/>
</dbReference>
<feature type="transmembrane region" description="Helical" evidence="7">
    <location>
        <begin position="241"/>
        <end position="261"/>
    </location>
</feature>
<feature type="transmembrane region" description="Helical" evidence="7">
    <location>
        <begin position="314"/>
        <end position="335"/>
    </location>
</feature>
<feature type="transmembrane region" description="Helical" evidence="7">
    <location>
        <begin position="209"/>
        <end position="229"/>
    </location>
</feature>
<keyword evidence="11" id="KW-1185">Reference proteome</keyword>
<sequence length="427" mass="43896">MDGHLDLAVIRDFATALLIGALIGIEREKRMAEAGEGGIGGLRTFILVALVGAVAGLLAGATGQFWLLPAALLAVAALAIVGYIRTSRSDPNALGLTTEVAALAVCLLGAMTMLGQQEVAILLAVVTAAVLAYKQPLHGLVGRLGWDDVFAGLRLLIATFVVLPLLPDRPVDPWQALNPYALWLLVILISGLSLVGYVATRWLGDDKGAALAGLTGGLVSSTVVTLAFARQSRAHDRPAATAALACGVLVAWAMMFARAVVEVLVVNPALVRPVLPPFAAMGLVAAGLAFVFYRRSVSARSGGATPIGEVRLTNPFSLTAAMQFAAFFAVVLLVVELVRRHFPGQGLYVVAALTGLTNVDAITLSMAEYARANDPGTAVNAIVIAAVANTLVKCGIVAVVGGATLRAPVLLATLVVLAVGAGVLVLA</sequence>
<proteinExistence type="inferred from homology"/>
<evidence type="ECO:0000259" key="9">
    <source>
        <dbReference type="Pfam" id="PF13194"/>
    </source>
</evidence>
<dbReference type="Proteomes" id="UP001375743">
    <property type="component" value="Unassembled WGS sequence"/>
</dbReference>
<reference evidence="10 11" key="1">
    <citation type="submission" date="2024-01" db="EMBL/GenBank/DDBJ databases">
        <title>Multi-omics insights into the function and evolution of sodium benzoate biodegradation pathways in Benzoatithermus flavus gen. nov., sp. nov. from hot spring.</title>
        <authorList>
            <person name="Hu C.-J."/>
            <person name="Li W.-J."/>
        </authorList>
    </citation>
    <scope>NUCLEOTIDE SEQUENCE [LARGE SCALE GENOMIC DNA]</scope>
    <source>
        <strain evidence="10 11">SYSU G07066</strain>
    </source>
</reference>
<keyword evidence="5 7" id="KW-1133">Transmembrane helix</keyword>
<feature type="transmembrane region" description="Helical" evidence="7">
    <location>
        <begin position="149"/>
        <end position="168"/>
    </location>
</feature>
<dbReference type="RefSeq" id="WP_418158408.1">
    <property type="nucleotide sequence ID" value="NZ_JBBLZC010000004.1"/>
</dbReference>
<evidence type="ECO:0000256" key="1">
    <source>
        <dbReference type="ARBA" id="ARBA00004651"/>
    </source>
</evidence>
<feature type="transmembrane region" description="Helical" evidence="7">
    <location>
        <begin position="379"/>
        <end position="401"/>
    </location>
</feature>
<feature type="transmembrane region" description="Helical" evidence="7">
    <location>
        <begin position="407"/>
        <end position="426"/>
    </location>
</feature>
<dbReference type="PANTHER" id="PTHR39084">
    <property type="entry name" value="MEMBRANE PROTEIN-RELATED"/>
    <property type="match status" value="1"/>
</dbReference>
<accession>A0ABU8XMX9</accession>
<evidence type="ECO:0000313" key="11">
    <source>
        <dbReference type="Proteomes" id="UP001375743"/>
    </source>
</evidence>
<evidence type="ECO:0000259" key="8">
    <source>
        <dbReference type="Pfam" id="PF02308"/>
    </source>
</evidence>
<name>A0ABU8XMX9_9PROT</name>
<feature type="transmembrane region" description="Helical" evidence="7">
    <location>
        <begin position="37"/>
        <end position="59"/>
    </location>
</feature>
<feature type="transmembrane region" description="Helical" evidence="7">
    <location>
        <begin position="347"/>
        <end position="367"/>
    </location>
</feature>
<dbReference type="PRINTS" id="PR01837">
    <property type="entry name" value="MGTCSAPBPROT"/>
</dbReference>
<evidence type="ECO:0000256" key="6">
    <source>
        <dbReference type="ARBA" id="ARBA00023136"/>
    </source>
</evidence>
<dbReference type="InterPro" id="IPR003416">
    <property type="entry name" value="MgtC/SapB/SrpB/YhiD_fam"/>
</dbReference>
<organism evidence="10 11">
    <name type="scientific">Benzoatithermus flavus</name>
    <dbReference type="NCBI Taxonomy" id="3108223"/>
    <lineage>
        <taxon>Bacteria</taxon>
        <taxon>Pseudomonadati</taxon>
        <taxon>Pseudomonadota</taxon>
        <taxon>Alphaproteobacteria</taxon>
        <taxon>Geminicoccales</taxon>
        <taxon>Geminicoccaceae</taxon>
        <taxon>Benzoatithermus</taxon>
    </lineage>
</organism>
<evidence type="ECO:0000256" key="7">
    <source>
        <dbReference type="SAM" id="Phobius"/>
    </source>
</evidence>
<dbReference type="Pfam" id="PF02308">
    <property type="entry name" value="MgtC"/>
    <property type="match status" value="1"/>
</dbReference>
<keyword evidence="4 7" id="KW-0812">Transmembrane</keyword>
<dbReference type="EMBL" id="JBBLZC010000004">
    <property type="protein sequence ID" value="MEK0082555.1"/>
    <property type="molecule type" value="Genomic_DNA"/>
</dbReference>
<evidence type="ECO:0000256" key="2">
    <source>
        <dbReference type="ARBA" id="ARBA00009298"/>
    </source>
</evidence>
<feature type="transmembrane region" description="Helical" evidence="7">
    <location>
        <begin position="96"/>
        <end position="129"/>
    </location>
</feature>
<comment type="subcellular location">
    <subcellularLocation>
        <location evidence="1">Cell membrane</location>
        <topology evidence="1">Multi-pass membrane protein</topology>
    </subcellularLocation>
</comment>
<dbReference type="InterPro" id="IPR049177">
    <property type="entry name" value="MgtC_SapB_SrpB_YhiD_N"/>
</dbReference>
<dbReference type="Pfam" id="PF13194">
    <property type="entry name" value="DUF4010"/>
    <property type="match status" value="1"/>
</dbReference>
<feature type="transmembrane region" description="Helical" evidence="7">
    <location>
        <begin position="65"/>
        <end position="84"/>
    </location>
</feature>